<evidence type="ECO:0000259" key="4">
    <source>
        <dbReference type="Pfam" id="PF25023"/>
    </source>
</evidence>
<dbReference type="Pfam" id="PF20148">
    <property type="entry name" value="DUF6531"/>
    <property type="match status" value="1"/>
</dbReference>
<dbReference type="SUPFAM" id="SSF82171">
    <property type="entry name" value="DPP6 N-terminal domain-like"/>
    <property type="match status" value="1"/>
</dbReference>
<protein>
    <submittedName>
        <fullName evidence="5">RHS repeat-associated core domain-containing protein</fullName>
    </submittedName>
</protein>
<name>A0ABU3VXB1_9GAMM</name>
<evidence type="ECO:0000256" key="2">
    <source>
        <dbReference type="SAM" id="MobiDB-lite"/>
    </source>
</evidence>
<sequence>MASHIEIVRNDGTYYIAPPDSVQGSDTTEIADGSGCWDSWLRERFGESLDANHSQWAGLLEANGLPAHLANNATQLFPHVARLVYEGKLVIRRKPADKLPPGVGGGDTAGCTSARTSRGGGGGGGGAGSSGSAKGSGSTSSSTNEDDPGAASGESQLQGDPVAPVTGEEILDIEDFVIDGPMPLAWVRRYRSGYCDRQLGLGAGWAMPGLRRIDLDDDHLWVLDDDARSLKLDFLKPGEMTWQVHTGLRLERRRDNRMILTEADGRAWILATEDGRTWWPTSVQNLTGQQWRFRYDAAFRLTRIQLNPKVAVVLRYGKSEPSLVRELRLERGDESRLLARYAYDEHGNLVRAESDHGTEQYQYAQHLLTHRELPTGYAFHFEWQGQGRRARCLRSRGDQGHHDFRFDYQPERYLTQVHDAHGHTQVFHYDDNGRIVARQDPDGGVWQWAYDGLGRLVQEARPDGATTRHVFDDKGRKVETIEPDGRSHRWHYNDLGFCIAERLADGRTLTRQVDLAGRLQSEQRADGSRWHYQYDADGWPSRATSDTGETVDLGCGDTGEVLASARNGLLQRFAFHPDGRVAGRLEQDLVTEYDYEGQRLLAVHQYPEQAPDQKRSRQYRYDSAGRLTTFINAQGDQHGYEYDDLLRPTAYRRPDGHRVRYQYDLSERLTAITRADGQQWQLGWNAAGQVDRCATPDGRDIRFRYNAAGHITHREHPGLWVQHTERDPAGRVLSQTSQGRDRKAVSRHYRYDAFGRRSHANCADRKLRWQWTPQGQVAEHHQDHHRIAYGYGPGGRLERMELPDGTQVHYGYDAQGRWHTLAVNGDTLIERTLDTQGRETQRRAGNNRQSQLHDRYGCLIKRKWQGQTQATRRYRWDQESRLEAASDSDTGDTRYRRDGQGQLVQENDTVYHYDLGGNRVPEGGVVENDRLLRTASDRREYDALGAEIRVVGKTTEHRQFDGEGQLIEVRRPGLRVTYGYDALGRRAWRKTEAGTTTYLWHGDVLLGEQSPQGQWQWYLRDPATDEPLVTLIDGEPCFYELDWRMMPIRLWSRAGEKLWQANANAWGQCQPDTPKGHIHQPIRLPGQFEDELTGIVQNRFREYEPAIGRYLQPDPLGLTGGVNSYRYTRSPVDYVDPLGLAQEPSVTAENAADAEMAPVGNNVAPTSEVPSDFRARLAENQAGMQTYWEGAQARAVEDGSFLAYAGAGIMRGLGDVAYGVSGMLTSAVNSPGEAAIGAGKSVVNFGPELFNAAFGLGKTSLNGLTLLAEETVATPGAFEEFRNADAPYIQPLAEYTNEAQQGGALLGGMVGGAAAARFGRYGVTVEDIGSVARGPGGSQAGAVRLKAVVPDEGKSWVRPKGHRLPQNGRWEEGGTPGNTTFYPDDPESLGLKPGDTLEFYKGYVDFEPYAKGSVKVEGLDGGPSDMKKIYEAIAIEQGFYYRGRPNAKAAERWLKEQELIAHHDPFDHSNVLFVPGKLHGWSGKYNGIRHVGSASAMRSNLPPAKRER</sequence>
<dbReference type="InterPro" id="IPR050708">
    <property type="entry name" value="T6SS_VgrG/RHS"/>
</dbReference>
<dbReference type="PANTHER" id="PTHR32305">
    <property type="match status" value="1"/>
</dbReference>
<dbReference type="NCBIfam" id="TIGR03696">
    <property type="entry name" value="Rhs_assc_core"/>
    <property type="match status" value="1"/>
</dbReference>
<feature type="domain" description="DUF6531" evidence="3">
    <location>
        <begin position="159"/>
        <end position="231"/>
    </location>
</feature>
<dbReference type="RefSeq" id="WP_316973575.1">
    <property type="nucleotide sequence ID" value="NZ_JAWIIJ010000005.1"/>
</dbReference>
<accession>A0ABU3VXB1</accession>
<dbReference type="NCBIfam" id="TIGR01643">
    <property type="entry name" value="YD_repeat_2x"/>
    <property type="match status" value="7"/>
</dbReference>
<gene>
    <name evidence="5" type="ORF">RYS15_09450</name>
</gene>
<dbReference type="InterPro" id="IPR022385">
    <property type="entry name" value="Rhs_assc_core"/>
</dbReference>
<feature type="compositionally biased region" description="Gly residues" evidence="2">
    <location>
        <begin position="118"/>
        <end position="129"/>
    </location>
</feature>
<dbReference type="Gene3D" id="2.180.10.10">
    <property type="entry name" value="RHS repeat-associated core"/>
    <property type="match status" value="3"/>
</dbReference>
<feature type="region of interest" description="Disordered" evidence="2">
    <location>
        <begin position="879"/>
        <end position="903"/>
    </location>
</feature>
<feature type="compositionally biased region" description="Low complexity" evidence="2">
    <location>
        <begin position="130"/>
        <end position="143"/>
    </location>
</feature>
<dbReference type="InterPro" id="IPR006530">
    <property type="entry name" value="YD"/>
</dbReference>
<organism evidence="5 6">
    <name type="scientific">Marinobacter xestospongiae</name>
    <dbReference type="NCBI Taxonomy" id="994319"/>
    <lineage>
        <taxon>Bacteria</taxon>
        <taxon>Pseudomonadati</taxon>
        <taxon>Pseudomonadota</taxon>
        <taxon>Gammaproteobacteria</taxon>
        <taxon>Pseudomonadales</taxon>
        <taxon>Marinobacteraceae</taxon>
        <taxon>Marinobacter</taxon>
    </lineage>
</organism>
<keyword evidence="6" id="KW-1185">Reference proteome</keyword>
<feature type="region of interest" description="Disordered" evidence="2">
    <location>
        <begin position="1356"/>
        <end position="1386"/>
    </location>
</feature>
<evidence type="ECO:0000256" key="1">
    <source>
        <dbReference type="ARBA" id="ARBA00022737"/>
    </source>
</evidence>
<reference evidence="5 6" key="1">
    <citation type="submission" date="2023-10" db="EMBL/GenBank/DDBJ databases">
        <title>Characteristics and mechanism of a salt-tolerant marine origin heterotrophic nitrifying- aerobic denitrifying bacteria Marinobacter xestospongiae HN1.</title>
        <authorList>
            <person name="Qi R."/>
        </authorList>
    </citation>
    <scope>NUCLEOTIDE SEQUENCE [LARGE SCALE GENOMIC DNA]</scope>
    <source>
        <strain evidence="5 6">HN1</strain>
    </source>
</reference>
<evidence type="ECO:0000313" key="5">
    <source>
        <dbReference type="EMBL" id="MDV2078912.1"/>
    </source>
</evidence>
<dbReference type="Proteomes" id="UP001269819">
    <property type="component" value="Unassembled WGS sequence"/>
</dbReference>
<feature type="region of interest" description="Disordered" evidence="2">
    <location>
        <begin position="95"/>
        <end position="162"/>
    </location>
</feature>
<evidence type="ECO:0000313" key="6">
    <source>
        <dbReference type="Proteomes" id="UP001269819"/>
    </source>
</evidence>
<dbReference type="InterPro" id="IPR031325">
    <property type="entry name" value="RHS_repeat"/>
</dbReference>
<dbReference type="Pfam" id="PF05593">
    <property type="entry name" value="RHS_repeat"/>
    <property type="match status" value="2"/>
</dbReference>
<comment type="caution">
    <text evidence="5">The sequence shown here is derived from an EMBL/GenBank/DDBJ whole genome shotgun (WGS) entry which is preliminary data.</text>
</comment>
<dbReference type="Pfam" id="PF25023">
    <property type="entry name" value="TEN_YD-shell"/>
    <property type="match status" value="2"/>
</dbReference>
<keyword evidence="1" id="KW-0677">Repeat</keyword>
<feature type="domain" description="Teneurin-like YD-shell" evidence="4">
    <location>
        <begin position="617"/>
        <end position="760"/>
    </location>
</feature>
<dbReference type="EMBL" id="JAWIIJ010000005">
    <property type="protein sequence ID" value="MDV2078912.1"/>
    <property type="molecule type" value="Genomic_DNA"/>
</dbReference>
<dbReference type="InterPro" id="IPR045351">
    <property type="entry name" value="DUF6531"/>
</dbReference>
<evidence type="ECO:0000259" key="3">
    <source>
        <dbReference type="Pfam" id="PF20148"/>
    </source>
</evidence>
<dbReference type="PANTHER" id="PTHR32305:SF15">
    <property type="entry name" value="PROTEIN RHSA-RELATED"/>
    <property type="match status" value="1"/>
</dbReference>
<dbReference type="InterPro" id="IPR056823">
    <property type="entry name" value="TEN-like_YD-shell"/>
</dbReference>
<feature type="domain" description="Teneurin-like YD-shell" evidence="4">
    <location>
        <begin position="891"/>
        <end position="1114"/>
    </location>
</feature>
<proteinExistence type="predicted"/>